<dbReference type="AlphaFoldDB" id="A0A937K267"/>
<evidence type="ECO:0000313" key="2">
    <source>
        <dbReference type="Proteomes" id="UP000659388"/>
    </source>
</evidence>
<keyword evidence="2" id="KW-1185">Reference proteome</keyword>
<organism evidence="1 2">
    <name type="scientific">Fulvivirga sediminis</name>
    <dbReference type="NCBI Taxonomy" id="2803949"/>
    <lineage>
        <taxon>Bacteria</taxon>
        <taxon>Pseudomonadati</taxon>
        <taxon>Bacteroidota</taxon>
        <taxon>Cytophagia</taxon>
        <taxon>Cytophagales</taxon>
        <taxon>Fulvivirgaceae</taxon>
        <taxon>Fulvivirga</taxon>
    </lineage>
</organism>
<proteinExistence type="predicted"/>
<accession>A0A937K267</accession>
<protein>
    <submittedName>
        <fullName evidence="1">Uncharacterized protein</fullName>
    </submittedName>
</protein>
<dbReference type="RefSeq" id="WP_202245837.1">
    <property type="nucleotide sequence ID" value="NZ_JAESIY010000010.1"/>
</dbReference>
<evidence type="ECO:0000313" key="1">
    <source>
        <dbReference type="EMBL" id="MBL3658045.1"/>
    </source>
</evidence>
<sequence length="507" mass="58173">MTDYKSPFPVLRYSGVNLQDINDQTLIKAKKVLLVELEHSDESILNVEGTKWTKNDIINLFEALSNVEHLTYYRWIDENPELRALLENNVLNFNDELYDEKIFQKEEIEGFKSFISPFLAQPLGKSLNQYFLRQEYAKCHKLLKVTELIESSYYDATFGKLQSSIKGMVEEIRIMKMKGVDHFREQQCNFINYYFVEFLNSLPNSFGSLRENFALAVISLSVVIQGRYAVLCKRLYLSLRVLDCSAEAKEIIENNLKVFEEKVDEIRRITSNDSDSSSGGAPVFSGVFMIVVVFIVILKTCSHNVKGSRSKADYDMDWANPVIQKVAHLSNMSTLKKWSNQQISSPGSVIYDSIAVIDNYPYAGEYHDLLEYRPTGGRKISISNASTYDVVVFLSTKWYNYSAFLKAEEEISFQIARHDYLQFYLGNVWMQASTSFSNNKTDQRECFSKVDSTTISFLDKIWQNRCTVKSNCGASHFSISQSTNSTIQFSADKKSGLVEVDNYFQPD</sequence>
<dbReference type="Proteomes" id="UP000659388">
    <property type="component" value="Unassembled WGS sequence"/>
</dbReference>
<gene>
    <name evidence="1" type="ORF">JL102_17980</name>
</gene>
<dbReference type="EMBL" id="JAESIY010000010">
    <property type="protein sequence ID" value="MBL3658045.1"/>
    <property type="molecule type" value="Genomic_DNA"/>
</dbReference>
<comment type="caution">
    <text evidence="1">The sequence shown here is derived from an EMBL/GenBank/DDBJ whole genome shotgun (WGS) entry which is preliminary data.</text>
</comment>
<reference evidence="1" key="1">
    <citation type="submission" date="2021-01" db="EMBL/GenBank/DDBJ databases">
        <title>Fulvivirga kasyanovii gen. nov., sp nov., a novel member of the phylum Bacteroidetes isolated from seawater in a mussel farm.</title>
        <authorList>
            <person name="Zhao L.-H."/>
            <person name="Wang Z.-J."/>
        </authorList>
    </citation>
    <scope>NUCLEOTIDE SEQUENCE</scope>
    <source>
        <strain evidence="1">2943</strain>
    </source>
</reference>
<name>A0A937K267_9BACT</name>